<dbReference type="Pfam" id="PF11736">
    <property type="entry name" value="DUF3299"/>
    <property type="match status" value="1"/>
</dbReference>
<evidence type="ECO:0000313" key="2">
    <source>
        <dbReference type="EMBL" id="GAC15533.1"/>
    </source>
</evidence>
<dbReference type="InterPro" id="IPR021727">
    <property type="entry name" value="DUF3299"/>
</dbReference>
<name>K6YFX3_9ALTE</name>
<feature type="chain" id="PRO_5003897440" description="Lipoprotein" evidence="1">
    <location>
        <begin position="18"/>
        <end position="152"/>
    </location>
</feature>
<comment type="caution">
    <text evidence="2">The sequence shown here is derived from an EMBL/GenBank/DDBJ whole genome shotgun (WGS) entry which is preliminary data.</text>
</comment>
<gene>
    <name evidence="2" type="ORF">GLIP_2912</name>
</gene>
<reference evidence="2 3" key="1">
    <citation type="journal article" date="2017" name="Antonie Van Leeuwenhoek">
        <title>Rhizobium rhizosphaerae sp. nov., a novel species isolated from rice rhizosphere.</title>
        <authorList>
            <person name="Zhao J.J."/>
            <person name="Zhang J."/>
            <person name="Zhang R.J."/>
            <person name="Zhang C.W."/>
            <person name="Yin H.Q."/>
            <person name="Zhang X.X."/>
        </authorList>
    </citation>
    <scope>NUCLEOTIDE SEQUENCE [LARGE SCALE GENOMIC DNA]</scope>
    <source>
        <strain evidence="2 3">E3</strain>
    </source>
</reference>
<dbReference type="Proteomes" id="UP000006334">
    <property type="component" value="Unassembled WGS sequence"/>
</dbReference>
<dbReference type="RefSeq" id="WP_008845338.1">
    <property type="nucleotide sequence ID" value="NZ_BAEN01000058.1"/>
</dbReference>
<keyword evidence="1" id="KW-0732">Signal</keyword>
<dbReference type="Gene3D" id="2.40.50.870">
    <property type="entry name" value="Protein of unknown function (DUF3299)"/>
    <property type="match status" value="1"/>
</dbReference>
<sequence length="152" mass="16600">MRFFVFAFILLSNVAYSKLTEVFWEDLVPEGYIAPPVDIDHSLSTGQQNLSAPVVNKFNNMEVKIPGFVVPLEGDQEKITEFLLVPFFGACIHVPPPPPNQIVHVTIPEGVPAVALTDVIWVVGILTTEAWSGDIATVGYSLKGTSIMPYDG</sequence>
<organism evidence="2 3">
    <name type="scientific">Aliiglaciecola lipolytica E3</name>
    <dbReference type="NCBI Taxonomy" id="1127673"/>
    <lineage>
        <taxon>Bacteria</taxon>
        <taxon>Pseudomonadati</taxon>
        <taxon>Pseudomonadota</taxon>
        <taxon>Gammaproteobacteria</taxon>
        <taxon>Alteromonadales</taxon>
        <taxon>Alteromonadaceae</taxon>
        <taxon>Aliiglaciecola</taxon>
    </lineage>
</organism>
<accession>K6YFX3</accession>
<dbReference type="STRING" id="1127673.GLIP_2912"/>
<proteinExistence type="predicted"/>
<keyword evidence="3" id="KW-1185">Reference proteome</keyword>
<evidence type="ECO:0000313" key="3">
    <source>
        <dbReference type="Proteomes" id="UP000006334"/>
    </source>
</evidence>
<feature type="signal peptide" evidence="1">
    <location>
        <begin position="1"/>
        <end position="17"/>
    </location>
</feature>
<dbReference type="OrthoDB" id="9784998at2"/>
<evidence type="ECO:0008006" key="4">
    <source>
        <dbReference type="Google" id="ProtNLM"/>
    </source>
</evidence>
<dbReference type="EMBL" id="BAEN01000058">
    <property type="protein sequence ID" value="GAC15533.1"/>
    <property type="molecule type" value="Genomic_DNA"/>
</dbReference>
<protein>
    <recommendedName>
        <fullName evidence="4">Lipoprotein</fullName>
    </recommendedName>
</protein>
<dbReference type="AlphaFoldDB" id="K6YFX3"/>
<evidence type="ECO:0000256" key="1">
    <source>
        <dbReference type="SAM" id="SignalP"/>
    </source>
</evidence>
<dbReference type="eggNOG" id="COG3495">
    <property type="taxonomic scope" value="Bacteria"/>
</dbReference>